<organism evidence="2">
    <name type="scientific">Spodoptera frugiperda</name>
    <name type="common">Fall armyworm</name>
    <dbReference type="NCBI Taxonomy" id="7108"/>
    <lineage>
        <taxon>Eukaryota</taxon>
        <taxon>Metazoa</taxon>
        <taxon>Ecdysozoa</taxon>
        <taxon>Arthropoda</taxon>
        <taxon>Hexapoda</taxon>
        <taxon>Insecta</taxon>
        <taxon>Pterygota</taxon>
        <taxon>Neoptera</taxon>
        <taxon>Endopterygota</taxon>
        <taxon>Lepidoptera</taxon>
        <taxon>Glossata</taxon>
        <taxon>Ditrysia</taxon>
        <taxon>Noctuoidea</taxon>
        <taxon>Noctuidae</taxon>
        <taxon>Amphipyrinae</taxon>
        <taxon>Spodoptera</taxon>
    </lineage>
</organism>
<proteinExistence type="predicted"/>
<keyword evidence="1" id="KW-0472">Membrane</keyword>
<sequence>MLRRCRATSPDIARCLWGHIAHLVIIYWHICKKCEIDFIWFTCLKVYINLFISIFIERGRKCHYTIIVVSPLTHQKQRFIGQGENHPMSSPALGEARGSVRLLLTKNHPVPTPAF</sequence>
<name>A0A2H1VGA1_SPOFR</name>
<dbReference type="EMBL" id="ODYU01002143">
    <property type="protein sequence ID" value="SOQ39254.1"/>
    <property type="molecule type" value="Genomic_DNA"/>
</dbReference>
<accession>A0A2H1VGA1</accession>
<feature type="transmembrane region" description="Helical" evidence="1">
    <location>
        <begin position="12"/>
        <end position="30"/>
    </location>
</feature>
<evidence type="ECO:0000313" key="2">
    <source>
        <dbReference type="EMBL" id="SOQ39254.1"/>
    </source>
</evidence>
<dbReference type="AlphaFoldDB" id="A0A2H1VGA1"/>
<evidence type="ECO:0000256" key="1">
    <source>
        <dbReference type="SAM" id="Phobius"/>
    </source>
</evidence>
<feature type="transmembrane region" description="Helical" evidence="1">
    <location>
        <begin position="36"/>
        <end position="56"/>
    </location>
</feature>
<reference evidence="2" key="1">
    <citation type="submission" date="2016-07" db="EMBL/GenBank/DDBJ databases">
        <authorList>
            <person name="Bretaudeau A."/>
        </authorList>
    </citation>
    <scope>NUCLEOTIDE SEQUENCE</scope>
    <source>
        <strain evidence="2">Rice</strain>
        <tissue evidence="2">Whole body</tissue>
    </source>
</reference>
<gene>
    <name evidence="2" type="ORF">SFRICE_028755</name>
</gene>
<keyword evidence="1" id="KW-0812">Transmembrane</keyword>
<keyword evidence="1" id="KW-1133">Transmembrane helix</keyword>
<protein>
    <submittedName>
        <fullName evidence="2">SFRICE_028755</fullName>
    </submittedName>
</protein>